<reference evidence="2" key="1">
    <citation type="journal article" date="2009" name="Genome Res.">
        <title>Comparative genomic analyses of the human fungal pathogens Coccidioides and their relatives.</title>
        <authorList>
            <person name="Sharpton T.J."/>
            <person name="Stajich J.E."/>
            <person name="Rounsley S.D."/>
            <person name="Gardner M.J."/>
            <person name="Wortman J.R."/>
            <person name="Jordar V.S."/>
            <person name="Maiti R."/>
            <person name="Kodira C.D."/>
            <person name="Neafsey D.E."/>
            <person name="Zeng Q."/>
            <person name="Hung C.-Y."/>
            <person name="McMahan C."/>
            <person name="Muszewska A."/>
            <person name="Grynberg M."/>
            <person name="Mandel M.A."/>
            <person name="Kellner E.M."/>
            <person name="Barker B.M."/>
            <person name="Galgiani J.N."/>
            <person name="Orbach M.J."/>
            <person name="Kirkland T.N."/>
            <person name="Cole G.T."/>
            <person name="Henn M.R."/>
            <person name="Birren B.W."/>
            <person name="Taylor J.W."/>
        </authorList>
    </citation>
    <scope>NUCLEOTIDE SEQUENCE [LARGE SCALE GENOMIC DNA]</scope>
    <source>
        <strain evidence="2">UAMH 1704</strain>
    </source>
</reference>
<organism evidence="1 2">
    <name type="scientific">Uncinocarpus reesii (strain UAMH 1704)</name>
    <dbReference type="NCBI Taxonomy" id="336963"/>
    <lineage>
        <taxon>Eukaryota</taxon>
        <taxon>Fungi</taxon>
        <taxon>Dikarya</taxon>
        <taxon>Ascomycota</taxon>
        <taxon>Pezizomycotina</taxon>
        <taxon>Eurotiomycetes</taxon>
        <taxon>Eurotiomycetidae</taxon>
        <taxon>Onygenales</taxon>
        <taxon>Onygenaceae</taxon>
        <taxon>Uncinocarpus</taxon>
    </lineage>
</organism>
<evidence type="ECO:0000313" key="1">
    <source>
        <dbReference type="EMBL" id="EEP76364.1"/>
    </source>
</evidence>
<accession>C4JGW2</accession>
<dbReference type="EMBL" id="CH476615">
    <property type="protein sequence ID" value="EEP76364.1"/>
    <property type="molecule type" value="Genomic_DNA"/>
</dbReference>
<proteinExistence type="predicted"/>
<dbReference type="HOGENOM" id="CLU_2063216_0_0_1"/>
<dbReference type="AlphaFoldDB" id="C4JGW2"/>
<dbReference type="RefSeq" id="XP_002541697.1">
    <property type="nucleotide sequence ID" value="XM_002541651.1"/>
</dbReference>
<gene>
    <name evidence="1" type="ORF">UREG_01213</name>
</gene>
<protein>
    <submittedName>
        <fullName evidence="1">Uncharacterized protein</fullName>
    </submittedName>
</protein>
<dbReference type="GeneID" id="8439897"/>
<name>C4JGW2_UNCRE</name>
<dbReference type="KEGG" id="ure:UREG_01213"/>
<keyword evidence="2" id="KW-1185">Reference proteome</keyword>
<dbReference type="Proteomes" id="UP000002058">
    <property type="component" value="Unassembled WGS sequence"/>
</dbReference>
<dbReference type="InParanoid" id="C4JGW2"/>
<dbReference type="VEuPathDB" id="FungiDB:UREG_01213"/>
<sequence>MDFARFFPKSLWKNNMNFEIRISDGFSPSSSLSHLEMSRVDGEGLTAFETQGGERQSMKDRILAPKTGLSVSGGFELAFLQSKIRRLRLCQDARGTGIERRNGTVYDPRQNIVEIEAES</sequence>
<evidence type="ECO:0000313" key="2">
    <source>
        <dbReference type="Proteomes" id="UP000002058"/>
    </source>
</evidence>